<evidence type="ECO:0000256" key="1">
    <source>
        <dbReference type="ARBA" id="ARBA00004177"/>
    </source>
</evidence>
<dbReference type="InterPro" id="IPR017899">
    <property type="entry name" value="VPS28_C"/>
</dbReference>
<evidence type="ECO:0000256" key="3">
    <source>
        <dbReference type="ARBA" id="ARBA00022753"/>
    </source>
</evidence>
<comment type="function">
    <text evidence="5">Component of the ESCRT-I complex (endosomal sorting complex required for transport I), a regulator of vesicular trafficking process.</text>
</comment>
<evidence type="ECO:0000313" key="9">
    <source>
        <dbReference type="EMBL" id="KAF6052510.1"/>
    </source>
</evidence>
<comment type="similarity">
    <text evidence="5 6">Belongs to the VPS28 family.</text>
</comment>
<sequence length="263" mass="29247">MSHPPEYAPTASTSFTISSKSTQFNQEITRSSLIKSPSNKPVYNSLAEISSILTSIEMLENSFLKDYTTDKEKYTSTAYRLIYQYQIIIKGFDESKLPVLKSLFSNLNPDLSNFLALFTSKFNINCPQAVNRLLSGVPSTIDHLAISTSGGGAAANAATANATATTRANARLIAEITGNFITCMDAVKLNYKTRDQLHPLLSDLVVNLNEFNETIEFNGKSKLINWLIKINNLEKELSQEDSDLFLNDLDTAYKGFYESLENH</sequence>
<evidence type="ECO:0000256" key="5">
    <source>
        <dbReference type="PIRNR" id="PIRNR017535"/>
    </source>
</evidence>
<dbReference type="GO" id="GO:0044877">
    <property type="term" value="F:protein-containing complex binding"/>
    <property type="evidence" value="ECO:0007669"/>
    <property type="project" value="TreeGrafter"/>
</dbReference>
<comment type="subcellular location">
    <subcellularLocation>
        <location evidence="1">Endosome</location>
    </subcellularLocation>
</comment>
<dbReference type="InterPro" id="IPR007143">
    <property type="entry name" value="Vps28"/>
</dbReference>
<organism evidence="9 10">
    <name type="scientific">Candida parapsilosis</name>
    <name type="common">Yeast</name>
    <dbReference type="NCBI Taxonomy" id="5480"/>
    <lineage>
        <taxon>Eukaryota</taxon>
        <taxon>Fungi</taxon>
        <taxon>Dikarya</taxon>
        <taxon>Ascomycota</taxon>
        <taxon>Saccharomycotina</taxon>
        <taxon>Pichiomycetes</taxon>
        <taxon>Debaryomycetaceae</taxon>
        <taxon>Candida/Lodderomyces clade</taxon>
        <taxon>Candida</taxon>
    </lineage>
</organism>
<gene>
    <name evidence="9" type="ORF">FOB60_002766</name>
</gene>
<dbReference type="Gene3D" id="1.20.1440.200">
    <property type="match status" value="1"/>
</dbReference>
<dbReference type="InterPro" id="IPR017898">
    <property type="entry name" value="VPS28_N"/>
</dbReference>
<dbReference type="InterPro" id="IPR038358">
    <property type="entry name" value="VPS28_N_sf"/>
</dbReference>
<dbReference type="PROSITE" id="PS51313">
    <property type="entry name" value="VPS28_N"/>
    <property type="match status" value="1"/>
</dbReference>
<proteinExistence type="inferred from homology"/>
<protein>
    <recommendedName>
        <fullName evidence="5">Vacuolar protein sorting-associated protein 28</fullName>
    </recommendedName>
    <alternativeName>
        <fullName evidence="5">ESCRT-I complex subunit VPS28</fullName>
    </alternativeName>
</protein>
<dbReference type="PIRSF" id="PIRSF017535">
    <property type="entry name" value="VPS28"/>
    <property type="match status" value="1"/>
</dbReference>
<dbReference type="Proteomes" id="UP000590412">
    <property type="component" value="Unassembled WGS sequence"/>
</dbReference>
<feature type="domain" description="VPS28 C-terminal" evidence="7">
    <location>
        <begin position="168"/>
        <end position="261"/>
    </location>
</feature>
<dbReference type="Pfam" id="PF03997">
    <property type="entry name" value="VPS28"/>
    <property type="match status" value="1"/>
</dbReference>
<keyword evidence="2 5" id="KW-0813">Transport</keyword>
<dbReference type="PANTHER" id="PTHR12937:SF0">
    <property type="entry name" value="VACUOLAR PROTEIN SORTING-ASSOCIATED PROTEIN 28 HOMOLOG"/>
    <property type="match status" value="1"/>
</dbReference>
<dbReference type="EMBL" id="JABWAB010000004">
    <property type="protein sequence ID" value="KAF6052510.1"/>
    <property type="molecule type" value="Genomic_DNA"/>
</dbReference>
<dbReference type="SUPFAM" id="SSF140111">
    <property type="entry name" value="Endosomal sorting complex assembly domain"/>
    <property type="match status" value="1"/>
</dbReference>
<evidence type="ECO:0000256" key="2">
    <source>
        <dbReference type="ARBA" id="ARBA00022448"/>
    </source>
</evidence>
<accession>A0A8X7NN56</accession>
<evidence type="ECO:0000256" key="4">
    <source>
        <dbReference type="ARBA" id="ARBA00022927"/>
    </source>
</evidence>
<name>A0A8X7NN56_CANPA</name>
<dbReference type="AlphaFoldDB" id="A0A8X7NN56"/>
<dbReference type="GO" id="GO:0000813">
    <property type="term" value="C:ESCRT I complex"/>
    <property type="evidence" value="ECO:0007669"/>
    <property type="project" value="UniProtKB-UniRule"/>
</dbReference>
<evidence type="ECO:0000256" key="6">
    <source>
        <dbReference type="PROSITE-ProRule" id="PRU00642"/>
    </source>
</evidence>
<dbReference type="OrthoDB" id="2671at2759"/>
<evidence type="ECO:0000259" key="8">
    <source>
        <dbReference type="PROSITE" id="PS51313"/>
    </source>
</evidence>
<keyword evidence="4 5" id="KW-0653">Protein transport</keyword>
<dbReference type="PROSITE" id="PS51310">
    <property type="entry name" value="VPS28_C"/>
    <property type="match status" value="1"/>
</dbReference>
<evidence type="ECO:0000259" key="7">
    <source>
        <dbReference type="PROSITE" id="PS51310"/>
    </source>
</evidence>
<comment type="caution">
    <text evidence="9">The sequence shown here is derived from an EMBL/GenBank/DDBJ whole genome shotgun (WGS) entry which is preliminary data.</text>
</comment>
<dbReference type="SUPFAM" id="SSF140427">
    <property type="entry name" value="VPS28 C-terminal domain-like"/>
    <property type="match status" value="1"/>
</dbReference>
<dbReference type="Gene3D" id="1.20.120.1130">
    <property type="match status" value="1"/>
</dbReference>
<dbReference type="InterPro" id="IPR037206">
    <property type="entry name" value="VPS28_C_sf"/>
</dbReference>
<evidence type="ECO:0000313" key="10">
    <source>
        <dbReference type="Proteomes" id="UP000590412"/>
    </source>
</evidence>
<dbReference type="InterPro" id="IPR037202">
    <property type="entry name" value="ESCRT_assembly_dom"/>
</dbReference>
<feature type="domain" description="VPS28 N-terminal" evidence="8">
    <location>
        <begin position="17"/>
        <end position="143"/>
    </location>
</feature>
<reference evidence="9" key="1">
    <citation type="submission" date="2020-03" db="EMBL/GenBank/DDBJ databases">
        <title>FDA dAtabase for Regulatory Grade micrObial Sequences (FDA-ARGOS): Supporting development and validation of Infectious Disease Dx tests.</title>
        <authorList>
            <person name="Campos J."/>
            <person name="Goldberg B."/>
            <person name="Tallon L."/>
            <person name="Sadzewicz L."/>
            <person name="Vavikolanu K."/>
            <person name="Mehta A."/>
            <person name="Aluvathingal J."/>
            <person name="Nadendla S."/>
            <person name="Nandy P."/>
            <person name="Geyer C."/>
            <person name="Yan Y."/>
            <person name="Sichtig H."/>
        </authorList>
    </citation>
    <scope>NUCLEOTIDE SEQUENCE [LARGE SCALE GENOMIC DNA]</scope>
    <source>
        <strain evidence="9">FDAARGOS_652</strain>
    </source>
</reference>
<dbReference type="GO" id="GO:0043328">
    <property type="term" value="P:protein transport to vacuole involved in ubiquitin-dependent protein catabolic process via the multivesicular body sorting pathway"/>
    <property type="evidence" value="ECO:0007669"/>
    <property type="project" value="TreeGrafter"/>
</dbReference>
<dbReference type="PANTHER" id="PTHR12937">
    <property type="entry name" value="VACUOLAR PROTEIN SORTING 28, ISOFORM 2 VPS28"/>
    <property type="match status" value="1"/>
</dbReference>
<keyword evidence="3 5" id="KW-0967">Endosome</keyword>